<dbReference type="Gene3D" id="3.30.200.20">
    <property type="entry name" value="Phosphorylase Kinase, domain 1"/>
    <property type="match status" value="1"/>
</dbReference>
<dbReference type="InterPro" id="IPR011009">
    <property type="entry name" value="Kinase-like_dom_sf"/>
</dbReference>
<evidence type="ECO:0000259" key="2">
    <source>
        <dbReference type="Pfam" id="PF01636"/>
    </source>
</evidence>
<dbReference type="RefSeq" id="WP_135417240.1">
    <property type="nucleotide sequence ID" value="NZ_SRLB01000016.1"/>
</dbReference>
<dbReference type="GO" id="GO:0016740">
    <property type="term" value="F:transferase activity"/>
    <property type="evidence" value="ECO:0007669"/>
    <property type="project" value="UniProtKB-KW"/>
</dbReference>
<dbReference type="InterPro" id="IPR052898">
    <property type="entry name" value="ACAD10-like"/>
</dbReference>
<dbReference type="AlphaFoldDB" id="A0A4Z0NKI9"/>
<organism evidence="3 4">
    <name type="scientific">Methylobacterium nonmethylotrophicum</name>
    <dbReference type="NCBI Taxonomy" id="1141884"/>
    <lineage>
        <taxon>Bacteria</taxon>
        <taxon>Pseudomonadati</taxon>
        <taxon>Pseudomonadota</taxon>
        <taxon>Alphaproteobacteria</taxon>
        <taxon>Hyphomicrobiales</taxon>
        <taxon>Methylobacteriaceae</taxon>
        <taxon>Methylobacterium</taxon>
    </lineage>
</organism>
<dbReference type="InterPro" id="IPR041726">
    <property type="entry name" value="ACAD10_11_N"/>
</dbReference>
<keyword evidence="3" id="KW-0808">Transferase</keyword>
<dbReference type="SUPFAM" id="SSF56112">
    <property type="entry name" value="Protein kinase-like (PK-like)"/>
    <property type="match status" value="1"/>
</dbReference>
<name>A0A4Z0NKI9_9HYPH</name>
<protein>
    <submittedName>
        <fullName evidence="3">Phosphotransferase family protein</fullName>
    </submittedName>
</protein>
<dbReference type="Proteomes" id="UP000297535">
    <property type="component" value="Unassembled WGS sequence"/>
</dbReference>
<feature type="region of interest" description="Disordered" evidence="1">
    <location>
        <begin position="1"/>
        <end position="22"/>
    </location>
</feature>
<evidence type="ECO:0000313" key="3">
    <source>
        <dbReference type="EMBL" id="TGD96914.1"/>
    </source>
</evidence>
<comment type="caution">
    <text evidence="3">The sequence shown here is derived from an EMBL/GenBank/DDBJ whole genome shotgun (WGS) entry which is preliminary data.</text>
</comment>
<gene>
    <name evidence="3" type="ORF">EU555_21245</name>
</gene>
<dbReference type="EMBL" id="SRLB01000016">
    <property type="protein sequence ID" value="TGD96914.1"/>
    <property type="molecule type" value="Genomic_DNA"/>
</dbReference>
<evidence type="ECO:0000256" key="1">
    <source>
        <dbReference type="SAM" id="MobiDB-lite"/>
    </source>
</evidence>
<reference evidence="3 4" key="1">
    <citation type="submission" date="2019-04" db="EMBL/GenBank/DDBJ databases">
        <authorList>
            <person name="Feng G."/>
            <person name="Zhu H."/>
        </authorList>
    </citation>
    <scope>NUCLEOTIDE SEQUENCE [LARGE SCALE GENOMIC DNA]</scope>
    <source>
        <strain evidence="3 4">6HR-1</strain>
    </source>
</reference>
<proteinExistence type="predicted"/>
<dbReference type="PANTHER" id="PTHR47829:SF3">
    <property type="entry name" value="AMINOGLYCOSIDE PHOSPHOTRANSFERASE DOMAIN-CONTAINING PROTEIN"/>
    <property type="match status" value="1"/>
</dbReference>
<dbReference type="CDD" id="cd05154">
    <property type="entry name" value="ACAD10_11_N-like"/>
    <property type="match status" value="1"/>
</dbReference>
<dbReference type="Gene3D" id="3.90.1200.10">
    <property type="match status" value="1"/>
</dbReference>
<keyword evidence="4" id="KW-1185">Reference proteome</keyword>
<dbReference type="InterPro" id="IPR002575">
    <property type="entry name" value="Aminoglycoside_PTrfase"/>
</dbReference>
<sequence>MTAPSPTAESSSAGSSSGLPETIPVREAHRFPTEALEAFLARQGLGAMRALHQMRGGQSNPTFLVLAEAGEYVLRKQPPGKLLPSAHAVDREFRVLQALARTDVPVPQAVAYCADPAVIGTPFYLMERLHGRVFWDPTLPELPREERAGIYDGMNEALARLHLVDPAAIGLADFGRAGNYFQRQTERWSKQWVASKTRENVAIDRLAEWLPAHMPPDDGETRICHGDFRLDNMIFHKTEPRVIGIIDWELATLGHPLADLGYNCIAYNTAPTAYRGMLGRDLQAMGIPSQDAYVARYCARTGRRDGITPFHVAFALFRLAVILEGVLARSKAGNASSDEASEKGALGIALAERGWEVARSQA</sequence>
<evidence type="ECO:0000313" key="4">
    <source>
        <dbReference type="Proteomes" id="UP000297535"/>
    </source>
</evidence>
<accession>A0A4Z0NKI9</accession>
<dbReference type="PANTHER" id="PTHR47829">
    <property type="entry name" value="HYDROLASE, PUTATIVE (AFU_ORTHOLOGUE AFUA_1G12880)-RELATED"/>
    <property type="match status" value="1"/>
</dbReference>
<dbReference type="Pfam" id="PF01636">
    <property type="entry name" value="APH"/>
    <property type="match status" value="1"/>
</dbReference>
<dbReference type="OrthoDB" id="3806873at2"/>
<feature type="domain" description="Aminoglycoside phosphotransferase" evidence="2">
    <location>
        <begin position="53"/>
        <end position="283"/>
    </location>
</feature>